<evidence type="ECO:0000256" key="4">
    <source>
        <dbReference type="ARBA" id="ARBA00023002"/>
    </source>
</evidence>
<proteinExistence type="inferred from homology"/>
<keyword evidence="6" id="KW-0472">Membrane</keyword>
<evidence type="ECO:0008006" key="10">
    <source>
        <dbReference type="Google" id="ProtNLM"/>
    </source>
</evidence>
<dbReference type="GO" id="GO:0020037">
    <property type="term" value="F:heme binding"/>
    <property type="evidence" value="ECO:0007669"/>
    <property type="project" value="InterPro"/>
</dbReference>
<dbReference type="PANTHER" id="PTHR47955:SF8">
    <property type="entry name" value="CYTOCHROME P450 71D11-LIKE"/>
    <property type="match status" value="1"/>
</dbReference>
<accession>A0A834ZPZ7</accession>
<dbReference type="PANTHER" id="PTHR47955">
    <property type="entry name" value="CYTOCHROME P450 FAMILY 71 PROTEIN"/>
    <property type="match status" value="1"/>
</dbReference>
<evidence type="ECO:0000313" key="8">
    <source>
        <dbReference type="EMBL" id="KAF8409710.1"/>
    </source>
</evidence>
<keyword evidence="9" id="KW-1185">Reference proteome</keyword>
<comment type="caution">
    <text evidence="8">The sequence shown here is derived from an EMBL/GenBank/DDBJ whole genome shotgun (WGS) entry which is preliminary data.</text>
</comment>
<keyword evidence="2" id="KW-0349">Heme</keyword>
<dbReference type="SUPFAM" id="SSF48264">
    <property type="entry name" value="Cytochrome P450"/>
    <property type="match status" value="3"/>
</dbReference>
<evidence type="ECO:0000256" key="3">
    <source>
        <dbReference type="ARBA" id="ARBA00022723"/>
    </source>
</evidence>
<evidence type="ECO:0000256" key="7">
    <source>
        <dbReference type="SAM" id="SignalP"/>
    </source>
</evidence>
<sequence length="840" mass="94391">MELQFPSVLTLFTFLFMLMLVKSRKRIKGNNSFAKLPPGPWKLPLIGNMHQFIGSLPHHSLRDLAMKHGPLIHLQLGEISTVVVSSPDVAKEVMKTHDLIFAQRPNLTAASIMSYDSTNIAFSPYGYYWRQLRKICISELLSTKRVQSFRSLREEEVSNLIRSISLTTRSPINLSEKIFSLTYSITSRAAFGKKCKDQEEFISILKEVIKLAGGFDIADVFPSLKLLHVVGGVKPKLQRMHKKVDRILENIIKDHRANEKTIKTSKGESGEEDLVDVLLKLQEHGDLEFPMTTDNIKAVILHNLVSPLLSFMELQFPSLLFSFFIFTFMVMKIGKRARAQIPNAKLPPGPWKLPLIGSMHHLVGSLPHHSLRDLAKKHGPLMHLQLGEVSAIIISSPKVAKEVFKTHDLTFADRPVVLAGKILAYDCTNIVFSPYGDYWRQLRKICNMELLSTKRVQSFHSLREEEVSKFIQSISSSIGSLTNLSSKIFSVTNSITARAAFGKKCKDQDVFILMVKEALILAGGFGVADIFPSLKLLHVLSGMRPKLERIHRKIDKILDDIINEHRANKMAKKGTNCESGYEDLVDVLLRLQECGGLEFPLTTNNIKGVILVSAIVISSPRVAKEVMKTHDLNFANRPEVLAVKILAYNCTNMVFSPYGDYWRQLRKICIMELLSVKRVQSFRSVREEEVSNLVQSISSSIGSLINLSTEIFSMTNGITSRAAFGKKCKDQDAFISMIKEAILLAGGFDVADVFPSLKLLHVLSGVKPKLERIHGKMDKILDDIIDEHKVNKTAKKTTNCESGYEDLVDVLLRLQECGGLEFPLTTNNIKAVILFSEYHL</sequence>
<dbReference type="Pfam" id="PF00067">
    <property type="entry name" value="p450"/>
    <property type="match status" value="3"/>
</dbReference>
<evidence type="ECO:0000313" key="9">
    <source>
        <dbReference type="Proteomes" id="UP000655225"/>
    </source>
</evidence>
<name>A0A834ZPZ7_TETSI</name>
<dbReference type="Gene3D" id="1.10.630.10">
    <property type="entry name" value="Cytochrome P450"/>
    <property type="match status" value="3"/>
</dbReference>
<feature type="chain" id="PRO_5032371386" description="Cytochrome P450" evidence="7">
    <location>
        <begin position="24"/>
        <end position="840"/>
    </location>
</feature>
<reference evidence="8 9" key="1">
    <citation type="submission" date="2020-04" db="EMBL/GenBank/DDBJ databases">
        <title>Plant Genome Project.</title>
        <authorList>
            <person name="Zhang R.-G."/>
        </authorList>
    </citation>
    <scope>NUCLEOTIDE SEQUENCE [LARGE SCALE GENOMIC DNA]</scope>
    <source>
        <strain evidence="8">YNK0</strain>
        <tissue evidence="8">Leaf</tissue>
    </source>
</reference>
<dbReference type="PRINTS" id="PR00463">
    <property type="entry name" value="EP450I"/>
</dbReference>
<dbReference type="OrthoDB" id="2789670at2759"/>
<gene>
    <name evidence="8" type="ORF">HHK36_005789</name>
</gene>
<keyword evidence="4" id="KW-0560">Oxidoreductase</keyword>
<keyword evidence="6" id="KW-0812">Transmembrane</keyword>
<comment type="similarity">
    <text evidence="1">Belongs to the cytochrome P450 family.</text>
</comment>
<protein>
    <recommendedName>
        <fullName evidence="10">Cytochrome P450</fullName>
    </recommendedName>
</protein>
<feature type="transmembrane region" description="Helical" evidence="6">
    <location>
        <begin position="314"/>
        <end position="331"/>
    </location>
</feature>
<keyword evidence="6" id="KW-1133">Transmembrane helix</keyword>
<dbReference type="GO" id="GO:0004497">
    <property type="term" value="F:monooxygenase activity"/>
    <property type="evidence" value="ECO:0007669"/>
    <property type="project" value="InterPro"/>
</dbReference>
<dbReference type="InterPro" id="IPR036396">
    <property type="entry name" value="Cyt_P450_sf"/>
</dbReference>
<dbReference type="AlphaFoldDB" id="A0A834ZPZ7"/>
<dbReference type="InterPro" id="IPR001128">
    <property type="entry name" value="Cyt_P450"/>
</dbReference>
<evidence type="ECO:0000256" key="2">
    <source>
        <dbReference type="ARBA" id="ARBA00022617"/>
    </source>
</evidence>
<dbReference type="Proteomes" id="UP000655225">
    <property type="component" value="Unassembled WGS sequence"/>
</dbReference>
<keyword evidence="3" id="KW-0479">Metal-binding</keyword>
<feature type="signal peptide" evidence="7">
    <location>
        <begin position="1"/>
        <end position="23"/>
    </location>
</feature>
<evidence type="ECO:0000256" key="1">
    <source>
        <dbReference type="ARBA" id="ARBA00010617"/>
    </source>
</evidence>
<dbReference type="GO" id="GO:0016705">
    <property type="term" value="F:oxidoreductase activity, acting on paired donors, with incorporation or reduction of molecular oxygen"/>
    <property type="evidence" value="ECO:0007669"/>
    <property type="project" value="InterPro"/>
</dbReference>
<evidence type="ECO:0000256" key="5">
    <source>
        <dbReference type="ARBA" id="ARBA00023004"/>
    </source>
</evidence>
<dbReference type="EMBL" id="JABCRI010000003">
    <property type="protein sequence ID" value="KAF8409710.1"/>
    <property type="molecule type" value="Genomic_DNA"/>
</dbReference>
<keyword evidence="7" id="KW-0732">Signal</keyword>
<organism evidence="8 9">
    <name type="scientific">Tetracentron sinense</name>
    <name type="common">Spur-leaf</name>
    <dbReference type="NCBI Taxonomy" id="13715"/>
    <lineage>
        <taxon>Eukaryota</taxon>
        <taxon>Viridiplantae</taxon>
        <taxon>Streptophyta</taxon>
        <taxon>Embryophyta</taxon>
        <taxon>Tracheophyta</taxon>
        <taxon>Spermatophyta</taxon>
        <taxon>Magnoliopsida</taxon>
        <taxon>Trochodendrales</taxon>
        <taxon>Trochodendraceae</taxon>
        <taxon>Tetracentron</taxon>
    </lineage>
</organism>
<keyword evidence="5" id="KW-0408">Iron</keyword>
<dbReference type="InterPro" id="IPR002401">
    <property type="entry name" value="Cyt_P450_E_grp-I"/>
</dbReference>
<dbReference type="GO" id="GO:0005506">
    <property type="term" value="F:iron ion binding"/>
    <property type="evidence" value="ECO:0007669"/>
    <property type="project" value="InterPro"/>
</dbReference>
<evidence type="ECO:0000256" key="6">
    <source>
        <dbReference type="SAM" id="Phobius"/>
    </source>
</evidence>